<keyword evidence="2" id="KW-1185">Reference proteome</keyword>
<proteinExistence type="predicted"/>
<gene>
    <name evidence="1" type="ORF">MSL71_4870</name>
</gene>
<dbReference type="SUPFAM" id="SSF56507">
    <property type="entry name" value="Methionine synthase activation domain-like"/>
    <property type="match status" value="1"/>
</dbReference>
<evidence type="ECO:0000313" key="2">
    <source>
        <dbReference type="Proteomes" id="UP000507962"/>
    </source>
</evidence>
<evidence type="ECO:0000313" key="1">
    <source>
        <dbReference type="EMBL" id="VFQ42866.1"/>
    </source>
</evidence>
<accession>A0A4U8YH69</accession>
<dbReference type="GO" id="GO:0008705">
    <property type="term" value="F:methionine synthase activity"/>
    <property type="evidence" value="ECO:0007669"/>
    <property type="project" value="InterPro"/>
</dbReference>
<dbReference type="Proteomes" id="UP000507962">
    <property type="component" value="Unassembled WGS sequence"/>
</dbReference>
<protein>
    <submittedName>
        <fullName evidence="1">Vitamin b12-dependent methionine synthase activation domain</fullName>
    </submittedName>
</protein>
<dbReference type="InterPro" id="IPR037010">
    <property type="entry name" value="VitB12-dep_Met_synth_activ_sf"/>
</dbReference>
<dbReference type="Gene3D" id="3.40.109.40">
    <property type="match status" value="1"/>
</dbReference>
<dbReference type="AlphaFoldDB" id="A0A4U8YH69"/>
<organism evidence="1 2">
    <name type="scientific">Desulfoluna butyratoxydans</name>
    <dbReference type="NCBI Taxonomy" id="231438"/>
    <lineage>
        <taxon>Bacteria</taxon>
        <taxon>Pseudomonadati</taxon>
        <taxon>Thermodesulfobacteriota</taxon>
        <taxon>Desulfobacteria</taxon>
        <taxon>Desulfobacterales</taxon>
        <taxon>Desulfolunaceae</taxon>
        <taxon>Desulfoluna</taxon>
    </lineage>
</organism>
<dbReference type="EMBL" id="CAADHO010000001">
    <property type="protein sequence ID" value="VFQ42866.1"/>
    <property type="molecule type" value="Genomic_DNA"/>
</dbReference>
<dbReference type="RefSeq" id="WP_180137072.1">
    <property type="nucleotide sequence ID" value="NZ_CAADHO010000001.1"/>
</dbReference>
<name>A0A4U8YH69_9BACT</name>
<reference evidence="1 2" key="1">
    <citation type="submission" date="2019-03" db="EMBL/GenBank/DDBJ databases">
        <authorList>
            <person name="Nijsse B."/>
        </authorList>
    </citation>
    <scope>NUCLEOTIDE SEQUENCE [LARGE SCALE GENOMIC DNA]</scope>
    <source>
        <strain evidence="1">Desulfoluna butyratoxydans MSL71</strain>
    </source>
</reference>
<sequence length="245" mass="26307">MGNTGRILTIDARITPEEVLALAASAWSDQPEAPAVAAKIVGEMNRIIRPEALFQWFDLEKVLDGEIMISEPVSGTSARLTTGGFSPYFHRATRFLAALYTLGPKVDTLLHRLTTKDREMEAHFVNMGSLAALTRTASVLTRLAENRAKQEGVGVSPPLSPGSIEGWELHSQRELCALFPMDAIGITQGDDAILSPMNTLSVVIAIGPGFTDAKAGSPCRLCRMGGSCTLTCSNHKATLTQREAV</sequence>